<dbReference type="EMBL" id="JARPRR010000030">
    <property type="protein sequence ID" value="MDG0955894.1"/>
    <property type="molecule type" value="Genomic_DNA"/>
</dbReference>
<reference evidence="1" key="1">
    <citation type="submission" date="2023-03" db="EMBL/GenBank/DDBJ databases">
        <title>Genetic diversity of Bacillus cereus sensu lato isolates from Slovenia.</title>
        <authorList>
            <person name="Abdelli M."/>
        </authorList>
    </citation>
    <scope>NUCLEOTIDE SEQUENCE</scope>
    <source>
        <strain evidence="1">SIBC39</strain>
    </source>
</reference>
<dbReference type="Proteomes" id="UP001216801">
    <property type="component" value="Unassembled WGS sequence"/>
</dbReference>
<organism evidence="1 2">
    <name type="scientific">Bacillus paranthracis</name>
    <dbReference type="NCBI Taxonomy" id="2026186"/>
    <lineage>
        <taxon>Bacteria</taxon>
        <taxon>Bacillati</taxon>
        <taxon>Bacillota</taxon>
        <taxon>Bacilli</taxon>
        <taxon>Bacillales</taxon>
        <taxon>Bacillaceae</taxon>
        <taxon>Bacillus</taxon>
        <taxon>Bacillus cereus group</taxon>
    </lineage>
</organism>
<evidence type="ECO:0000313" key="1">
    <source>
        <dbReference type="EMBL" id="MDG0955894.1"/>
    </source>
</evidence>
<evidence type="ECO:0000313" key="2">
    <source>
        <dbReference type="Proteomes" id="UP001216801"/>
    </source>
</evidence>
<gene>
    <name evidence="1" type="ORF">P6U19_25365</name>
</gene>
<sequence length="42" mass="5226">MDKEEKLKEIIEEFIKNTGLPRKEVIEFIINQLKYETKFQRR</sequence>
<name>A0AAJ1NKG8_9BACI</name>
<protein>
    <submittedName>
        <fullName evidence="1">Uncharacterized protein</fullName>
    </submittedName>
</protein>
<accession>A0AAJ1NKG8</accession>
<dbReference type="RefSeq" id="WP_277617133.1">
    <property type="nucleotide sequence ID" value="NZ_JARPRP010000031.1"/>
</dbReference>
<dbReference type="AlphaFoldDB" id="A0AAJ1NKG8"/>
<comment type="caution">
    <text evidence="1">The sequence shown here is derived from an EMBL/GenBank/DDBJ whole genome shotgun (WGS) entry which is preliminary data.</text>
</comment>
<proteinExistence type="predicted"/>